<proteinExistence type="predicted"/>
<dbReference type="RefSeq" id="WP_154572182.1">
    <property type="nucleotide sequence ID" value="NZ_VUNB01000003.1"/>
</dbReference>
<name>A0A6A8M7B4_9FIRM</name>
<dbReference type="NCBIfam" id="TIGR01866">
    <property type="entry name" value="cas_Csn2"/>
    <property type="match status" value="1"/>
</dbReference>
<dbReference type="InterPro" id="IPR010146">
    <property type="entry name" value="CRISPR-assoc_prot_Csn2-typ"/>
</dbReference>
<accession>A0A6A8M7B4</accession>
<dbReference type="Pfam" id="PF09711">
    <property type="entry name" value="Cas_Csn2"/>
    <property type="match status" value="1"/>
</dbReference>
<reference evidence="1" key="1">
    <citation type="submission" date="2019-09" db="EMBL/GenBank/DDBJ databases">
        <title>In-depth cultivation of the pig gut microbiome towards novel bacterial diversity and tailored functional studies.</title>
        <authorList>
            <person name="Wylensek D."/>
            <person name="Hitch T.C.A."/>
            <person name="Clavel T."/>
        </authorList>
    </citation>
    <scope>NUCLEOTIDE SEQUENCE</scope>
    <source>
        <strain evidence="1">RF-744-FAT-WT-3</strain>
    </source>
</reference>
<dbReference type="EMBL" id="VUNB01000003">
    <property type="protein sequence ID" value="MST68703.1"/>
    <property type="molecule type" value="Genomic_DNA"/>
</dbReference>
<protein>
    <submittedName>
        <fullName evidence="1">Type II-A CRISPR-associated protein Csn2</fullName>
    </submittedName>
</protein>
<gene>
    <name evidence="1" type="primary">csn2</name>
    <name evidence="1" type="ORF">FYJ66_03745</name>
</gene>
<dbReference type="InterPro" id="IPR038600">
    <property type="entry name" value="Csn2_sf"/>
</dbReference>
<comment type="caution">
    <text evidence="1">The sequence shown here is derived from an EMBL/GenBank/DDBJ whole genome shotgun (WGS) entry which is preliminary data.</text>
</comment>
<sequence length="227" mass="26199">MRLDYVPHSLSFEIERESLNFISFENSVHFENVVFDLHETVSFGEDKVRMWEDGSIIDLHRTGDIITTPFDVNFDRREIQKKALEIFSSELRYCGIEELLAEINHSLLKMISETEVMFDFALEYSESISINEVLKSVGVRLKEPEGTFIERLTEYVHCLHRIGGKSEFFLINCNAYLREGDNTLLEEFAKQEKVDIVQIEGAVRRAGGEEDGVKVTIIDDDGCELYI</sequence>
<organism evidence="1">
    <name type="scientific">Baileyella intestinalis</name>
    <dbReference type="NCBI Taxonomy" id="2606709"/>
    <lineage>
        <taxon>Bacteria</taxon>
        <taxon>Bacillati</taxon>
        <taxon>Bacillota</taxon>
        <taxon>Clostridia</taxon>
        <taxon>Peptostreptococcales</taxon>
        <taxon>Anaerovoracaceae</taxon>
        <taxon>Baileyella</taxon>
    </lineage>
</organism>
<dbReference type="Gene3D" id="3.40.50.11940">
    <property type="match status" value="1"/>
</dbReference>
<dbReference type="AlphaFoldDB" id="A0A6A8M7B4"/>
<evidence type="ECO:0000313" key="1">
    <source>
        <dbReference type="EMBL" id="MST68703.1"/>
    </source>
</evidence>